<protein>
    <submittedName>
        <fullName evidence="8">Simple sugar transport system permease protein</fullName>
    </submittedName>
</protein>
<feature type="transmembrane region" description="Helical" evidence="7">
    <location>
        <begin position="285"/>
        <end position="302"/>
    </location>
</feature>
<accession>A0A7W9JJK5</accession>
<keyword evidence="8" id="KW-0762">Sugar transport</keyword>
<feature type="transmembrane region" description="Helical" evidence="7">
    <location>
        <begin position="110"/>
        <end position="133"/>
    </location>
</feature>
<evidence type="ECO:0000256" key="1">
    <source>
        <dbReference type="ARBA" id="ARBA00004651"/>
    </source>
</evidence>
<evidence type="ECO:0000256" key="7">
    <source>
        <dbReference type="SAM" id="Phobius"/>
    </source>
</evidence>
<organism evidence="8 9">
    <name type="scientific">Micrococcus endophyticus</name>
    <dbReference type="NCBI Taxonomy" id="455343"/>
    <lineage>
        <taxon>Bacteria</taxon>
        <taxon>Bacillati</taxon>
        <taxon>Actinomycetota</taxon>
        <taxon>Actinomycetes</taxon>
        <taxon>Micrococcales</taxon>
        <taxon>Micrococcaceae</taxon>
        <taxon>Micrococcus</taxon>
    </lineage>
</organism>
<keyword evidence="5 7" id="KW-0472">Membrane</keyword>
<evidence type="ECO:0000256" key="4">
    <source>
        <dbReference type="ARBA" id="ARBA00022989"/>
    </source>
</evidence>
<feature type="transmembrane region" description="Helical" evidence="7">
    <location>
        <begin position="85"/>
        <end position="103"/>
    </location>
</feature>
<keyword evidence="9" id="KW-1185">Reference proteome</keyword>
<feature type="compositionally biased region" description="Polar residues" evidence="6">
    <location>
        <begin position="1"/>
        <end position="10"/>
    </location>
</feature>
<feature type="transmembrane region" description="Helical" evidence="7">
    <location>
        <begin position="198"/>
        <end position="220"/>
    </location>
</feature>
<dbReference type="Proteomes" id="UP000567246">
    <property type="component" value="Unassembled WGS sequence"/>
</dbReference>
<feature type="transmembrane region" description="Helical" evidence="7">
    <location>
        <begin position="383"/>
        <end position="403"/>
    </location>
</feature>
<proteinExistence type="predicted"/>
<comment type="subcellular location">
    <subcellularLocation>
        <location evidence="1">Cell membrane</location>
        <topology evidence="1">Multi-pass membrane protein</topology>
    </subcellularLocation>
</comment>
<feature type="transmembrane region" description="Helical" evidence="7">
    <location>
        <begin position="357"/>
        <end position="376"/>
    </location>
</feature>
<feature type="transmembrane region" description="Helical" evidence="7">
    <location>
        <begin position="227"/>
        <end position="249"/>
    </location>
</feature>
<feature type="region of interest" description="Disordered" evidence="6">
    <location>
        <begin position="1"/>
        <end position="29"/>
    </location>
</feature>
<evidence type="ECO:0000256" key="2">
    <source>
        <dbReference type="ARBA" id="ARBA00022475"/>
    </source>
</evidence>
<name>A0A7W9JJK5_9MICC</name>
<keyword evidence="2" id="KW-1003">Cell membrane</keyword>
<feature type="transmembrane region" description="Helical" evidence="7">
    <location>
        <begin position="139"/>
        <end position="158"/>
    </location>
</feature>
<feature type="transmembrane region" description="Helical" evidence="7">
    <location>
        <begin position="332"/>
        <end position="351"/>
    </location>
</feature>
<dbReference type="InterPro" id="IPR001851">
    <property type="entry name" value="ABC_transp_permease"/>
</dbReference>
<dbReference type="CDD" id="cd06580">
    <property type="entry name" value="TM_PBP1_transp_TpRbsC_like"/>
    <property type="match status" value="1"/>
</dbReference>
<dbReference type="PANTHER" id="PTHR43370">
    <property type="entry name" value="SUGAR ABC TRANSPORTER INTEGRAL MEMBRANE PROTEIN-RELATED"/>
    <property type="match status" value="1"/>
</dbReference>
<dbReference type="Pfam" id="PF02653">
    <property type="entry name" value="BPD_transp_2"/>
    <property type="match status" value="1"/>
</dbReference>
<dbReference type="RefSeq" id="WP_184172162.1">
    <property type="nucleotide sequence ID" value="NZ_BAABAG010000011.1"/>
</dbReference>
<reference evidence="8 9" key="1">
    <citation type="submission" date="2020-08" db="EMBL/GenBank/DDBJ databases">
        <title>Sequencing the genomes of 1000 actinobacteria strains.</title>
        <authorList>
            <person name="Klenk H.-P."/>
        </authorList>
    </citation>
    <scope>NUCLEOTIDE SEQUENCE [LARGE SCALE GENOMIC DNA]</scope>
    <source>
        <strain evidence="8 9">DSM 17945</strain>
    </source>
</reference>
<feature type="transmembrane region" description="Helical" evidence="7">
    <location>
        <begin position="409"/>
        <end position="428"/>
    </location>
</feature>
<keyword evidence="8" id="KW-0813">Transport</keyword>
<evidence type="ECO:0000256" key="6">
    <source>
        <dbReference type="SAM" id="MobiDB-lite"/>
    </source>
</evidence>
<dbReference type="AlphaFoldDB" id="A0A7W9JJK5"/>
<dbReference type="PANTHER" id="PTHR43370:SF1">
    <property type="entry name" value="GUANOSINE ABC TRANSPORTER PERMEASE PROTEIN NUPQ"/>
    <property type="match status" value="1"/>
</dbReference>
<feature type="transmembrane region" description="Helical" evidence="7">
    <location>
        <begin position="170"/>
        <end position="192"/>
    </location>
</feature>
<dbReference type="GO" id="GO:0005886">
    <property type="term" value="C:plasma membrane"/>
    <property type="evidence" value="ECO:0007669"/>
    <property type="project" value="UniProtKB-SubCell"/>
</dbReference>
<sequence>MSTAAQTNPVQPTPADTGRAPSAEAPREGGTVVVRSWTTPIVFTVFTVLALVVFGLNAPDAAATFRVSTEADAFRIPDLVADGAVGGWIVTAILAVLTVLAWMRAARGRAVGAVLGISFALVFVAGFLIWVVGSAANTSVFLTGLIAGSFALAVPLIFGSMAGILSERAGVVNIAIEGQLLAGAFTAALVGSMTGSPWAGLAAAVVAGVLVSVILAVFSIKYLVNQVIVGVVLNVLVAGLTGFLFSTVLSENSSGLNSPPRFETLRIPGLADIPVIGPILFEQTLLGYGMYLIVAVIYFGLFHTRWGLRVRAVGEHPKAADTLGINVLRTRYVNVLLGGAVAGMGGAFFTLVQSSSFSREMTAGMGFIALAAVIFGRWNPIGAFFAALLFGFATNMQYVLAILGTPVPSQFMAMLPYLVTIFAVAGLVGRSRAPAASGVPYVKE</sequence>
<dbReference type="GO" id="GO:0022857">
    <property type="term" value="F:transmembrane transporter activity"/>
    <property type="evidence" value="ECO:0007669"/>
    <property type="project" value="InterPro"/>
</dbReference>
<evidence type="ECO:0000313" key="9">
    <source>
        <dbReference type="Proteomes" id="UP000567246"/>
    </source>
</evidence>
<evidence type="ECO:0000256" key="5">
    <source>
        <dbReference type="ARBA" id="ARBA00023136"/>
    </source>
</evidence>
<keyword evidence="4 7" id="KW-1133">Transmembrane helix</keyword>
<comment type="caution">
    <text evidence="8">The sequence shown here is derived from an EMBL/GenBank/DDBJ whole genome shotgun (WGS) entry which is preliminary data.</text>
</comment>
<keyword evidence="3 7" id="KW-0812">Transmembrane</keyword>
<dbReference type="EMBL" id="JACHMW010000001">
    <property type="protein sequence ID" value="MBB5848869.1"/>
    <property type="molecule type" value="Genomic_DNA"/>
</dbReference>
<gene>
    <name evidence="8" type="ORF">HDA33_001433</name>
</gene>
<evidence type="ECO:0000313" key="8">
    <source>
        <dbReference type="EMBL" id="MBB5848869.1"/>
    </source>
</evidence>
<evidence type="ECO:0000256" key="3">
    <source>
        <dbReference type="ARBA" id="ARBA00022692"/>
    </source>
</evidence>
<feature type="transmembrane region" description="Helical" evidence="7">
    <location>
        <begin position="37"/>
        <end position="56"/>
    </location>
</feature>